<evidence type="ECO:0000259" key="8">
    <source>
        <dbReference type="Pfam" id="PF01895"/>
    </source>
</evidence>
<dbReference type="InterPro" id="IPR026022">
    <property type="entry name" value="PhoU_dom"/>
</dbReference>
<evidence type="ECO:0000256" key="5">
    <source>
        <dbReference type="ARBA" id="ARBA00022490"/>
    </source>
</evidence>
<dbReference type="GO" id="GO:0005737">
    <property type="term" value="C:cytoplasm"/>
    <property type="evidence" value="ECO:0007669"/>
    <property type="project" value="UniProtKB-SubCell"/>
</dbReference>
<dbReference type="Pfam" id="PF01895">
    <property type="entry name" value="PhoU"/>
    <property type="match status" value="2"/>
</dbReference>
<sequence length="215" mass="23833">MRDQYYEQLDVIVDELVLITDRVRTAVADATTALLDTDIATAEAVIDSDHGIEEAIDEVEERALVLLATQQPVATDLRQLVSTLRMVADLQRMSALAVHVSKIARRRAPEAAVPLPVQPLIRDMARVAHSMIGSAARIVSERDLGAAAELEIEDDEMDRLRQELFRVLLEGTWEHGVDTAIDLALLGRYYERIGDHAVSMARRVVYLVTGELPVA</sequence>
<keyword evidence="5 7" id="KW-0963">Cytoplasm</keyword>
<dbReference type="GO" id="GO:0030643">
    <property type="term" value="P:intracellular phosphate ion homeostasis"/>
    <property type="evidence" value="ECO:0007669"/>
    <property type="project" value="InterPro"/>
</dbReference>
<dbReference type="RefSeq" id="WP_078699968.1">
    <property type="nucleotide sequence ID" value="NZ_LT796768.1"/>
</dbReference>
<dbReference type="Gene3D" id="1.20.58.220">
    <property type="entry name" value="Phosphate transport system protein phou homolog 2, domain 2"/>
    <property type="match status" value="1"/>
</dbReference>
<feature type="domain" description="PhoU" evidence="8">
    <location>
        <begin position="20"/>
        <end position="103"/>
    </location>
</feature>
<keyword evidence="6 7" id="KW-0592">Phosphate transport</keyword>
<comment type="subcellular location">
    <subcellularLocation>
        <location evidence="1 7">Cytoplasm</location>
    </subcellularLocation>
</comment>
<accession>A0A1T4Z1V1</accession>
<protein>
    <recommendedName>
        <fullName evidence="7">Phosphate-specific transport system accessory protein PhoU</fullName>
    </recommendedName>
</protein>
<dbReference type="PANTHER" id="PTHR42930">
    <property type="entry name" value="PHOSPHATE-SPECIFIC TRANSPORT SYSTEM ACCESSORY PROTEIN PHOU"/>
    <property type="match status" value="1"/>
</dbReference>
<comment type="similarity">
    <text evidence="2 7">Belongs to the PhoU family.</text>
</comment>
<dbReference type="FunFam" id="1.20.58.220:FF:000004">
    <property type="entry name" value="Phosphate-specific transport system accessory protein PhoU"/>
    <property type="match status" value="1"/>
</dbReference>
<comment type="function">
    <text evidence="7">Plays a role in the regulation of phosphate uptake.</text>
</comment>
<evidence type="ECO:0000256" key="7">
    <source>
        <dbReference type="PIRNR" id="PIRNR003107"/>
    </source>
</evidence>
<dbReference type="OrthoDB" id="9814256at2"/>
<keyword evidence="10" id="KW-1185">Reference proteome</keyword>
<evidence type="ECO:0000256" key="2">
    <source>
        <dbReference type="ARBA" id="ARBA00008107"/>
    </source>
</evidence>
<dbReference type="NCBIfam" id="TIGR02135">
    <property type="entry name" value="phoU_full"/>
    <property type="match status" value="1"/>
</dbReference>
<dbReference type="PANTHER" id="PTHR42930:SF3">
    <property type="entry name" value="PHOSPHATE-SPECIFIC TRANSPORT SYSTEM ACCESSORY PROTEIN PHOU"/>
    <property type="match status" value="1"/>
</dbReference>
<proteinExistence type="inferred from homology"/>
<dbReference type="GO" id="GO:0045936">
    <property type="term" value="P:negative regulation of phosphate metabolic process"/>
    <property type="evidence" value="ECO:0007669"/>
    <property type="project" value="InterPro"/>
</dbReference>
<dbReference type="PIRSF" id="PIRSF003107">
    <property type="entry name" value="PhoU"/>
    <property type="match status" value="1"/>
</dbReference>
<evidence type="ECO:0000256" key="4">
    <source>
        <dbReference type="ARBA" id="ARBA00022448"/>
    </source>
</evidence>
<feature type="domain" description="PhoU" evidence="8">
    <location>
        <begin position="121"/>
        <end position="204"/>
    </location>
</feature>
<dbReference type="SUPFAM" id="SSF109755">
    <property type="entry name" value="PhoU-like"/>
    <property type="match status" value="1"/>
</dbReference>
<dbReference type="AlphaFoldDB" id="A0A1T4Z1V1"/>
<evidence type="ECO:0000256" key="1">
    <source>
        <dbReference type="ARBA" id="ARBA00004496"/>
    </source>
</evidence>
<evidence type="ECO:0000313" key="9">
    <source>
        <dbReference type="EMBL" id="SKB08027.1"/>
    </source>
</evidence>
<gene>
    <name evidence="9" type="ORF">SAMN06295964_1944</name>
</gene>
<keyword evidence="4 7" id="KW-0813">Transport</keyword>
<dbReference type="InterPro" id="IPR028366">
    <property type="entry name" value="PhoU"/>
</dbReference>
<evidence type="ECO:0000256" key="6">
    <source>
        <dbReference type="ARBA" id="ARBA00022592"/>
    </source>
</evidence>
<dbReference type="EMBL" id="LT796768">
    <property type="protein sequence ID" value="SKB08027.1"/>
    <property type="molecule type" value="Genomic_DNA"/>
</dbReference>
<evidence type="ECO:0000313" key="10">
    <source>
        <dbReference type="Proteomes" id="UP000191040"/>
    </source>
</evidence>
<reference evidence="10" key="1">
    <citation type="submission" date="2017-02" db="EMBL/GenBank/DDBJ databases">
        <authorList>
            <person name="Varghese N."/>
            <person name="Submissions S."/>
        </authorList>
    </citation>
    <scope>NUCLEOTIDE SEQUENCE [LARGE SCALE GENOMIC DNA]</scope>
    <source>
        <strain evidence="10">9H-4</strain>
    </source>
</reference>
<dbReference type="GO" id="GO:0006817">
    <property type="term" value="P:phosphate ion transport"/>
    <property type="evidence" value="ECO:0007669"/>
    <property type="project" value="UniProtKB-KW"/>
</dbReference>
<evidence type="ECO:0000256" key="3">
    <source>
        <dbReference type="ARBA" id="ARBA00011738"/>
    </source>
</evidence>
<dbReference type="InterPro" id="IPR038078">
    <property type="entry name" value="PhoU-like_sf"/>
</dbReference>
<organism evidence="9 10">
    <name type="scientific">Aeromicrobium choanae</name>
    <dbReference type="NCBI Taxonomy" id="1736691"/>
    <lineage>
        <taxon>Bacteria</taxon>
        <taxon>Bacillati</taxon>
        <taxon>Actinomycetota</taxon>
        <taxon>Actinomycetes</taxon>
        <taxon>Propionibacteriales</taxon>
        <taxon>Nocardioidaceae</taxon>
        <taxon>Aeromicrobium</taxon>
    </lineage>
</organism>
<comment type="subunit">
    <text evidence="3 7">Homodimer.</text>
</comment>
<dbReference type="Proteomes" id="UP000191040">
    <property type="component" value="Chromosome I"/>
</dbReference>
<dbReference type="STRING" id="1736691.SAMN06295964_1944"/>
<name>A0A1T4Z1V1_9ACTN</name>